<gene>
    <name evidence="2" type="ORF">NCTC8256_00012</name>
</gene>
<protein>
    <submittedName>
        <fullName evidence="2">Uncharacterized protein</fullName>
    </submittedName>
</protein>
<evidence type="ECO:0000313" key="3">
    <source>
        <dbReference type="Proteomes" id="UP000254346"/>
    </source>
</evidence>
<evidence type="ECO:0000256" key="1">
    <source>
        <dbReference type="SAM" id="MobiDB-lite"/>
    </source>
</evidence>
<dbReference type="AlphaFoldDB" id="A0A379VI05"/>
<feature type="region of interest" description="Disordered" evidence="1">
    <location>
        <begin position="20"/>
        <end position="58"/>
    </location>
</feature>
<proteinExistence type="predicted"/>
<dbReference type="EMBL" id="UGXR01000001">
    <property type="protein sequence ID" value="SUH06175.1"/>
    <property type="molecule type" value="Genomic_DNA"/>
</dbReference>
<sequence length="78" mass="8421">MYWQALPPALSRLAVWQQMGRHPDSYKQATGSPGGVGSRPGRKSHSGQRQQQKGAFFHNDEAFILARSAAGSKGGGRI</sequence>
<accession>A0A379VI05</accession>
<name>A0A379VI05_SALET</name>
<reference evidence="2 3" key="1">
    <citation type="submission" date="2018-06" db="EMBL/GenBank/DDBJ databases">
        <authorList>
            <consortium name="Pathogen Informatics"/>
            <person name="Doyle S."/>
        </authorList>
    </citation>
    <scope>NUCLEOTIDE SEQUENCE [LARGE SCALE GENOMIC DNA]</scope>
    <source>
        <strain evidence="2 3">NCTC8256</strain>
    </source>
</reference>
<organism evidence="2 3">
    <name type="scientific">Salmonella enterica I</name>
    <dbReference type="NCBI Taxonomy" id="59201"/>
    <lineage>
        <taxon>Bacteria</taxon>
        <taxon>Pseudomonadati</taxon>
        <taxon>Pseudomonadota</taxon>
        <taxon>Gammaproteobacteria</taxon>
        <taxon>Enterobacterales</taxon>
        <taxon>Enterobacteriaceae</taxon>
        <taxon>Salmonella</taxon>
    </lineage>
</organism>
<dbReference type="Proteomes" id="UP000254346">
    <property type="component" value="Unassembled WGS sequence"/>
</dbReference>
<evidence type="ECO:0000313" key="2">
    <source>
        <dbReference type="EMBL" id="SUH06175.1"/>
    </source>
</evidence>